<name>A0A2R6WGX7_MARPO</name>
<accession>A0A2R6WGX7</accession>
<dbReference type="AlphaFoldDB" id="A0A2R6WGX7"/>
<proteinExistence type="predicted"/>
<gene>
    <name evidence="1" type="ORF">MARPO_0092s0069</name>
</gene>
<organism evidence="1 2">
    <name type="scientific">Marchantia polymorpha</name>
    <name type="common">Common liverwort</name>
    <name type="synonym">Marchantia aquatica</name>
    <dbReference type="NCBI Taxonomy" id="3197"/>
    <lineage>
        <taxon>Eukaryota</taxon>
        <taxon>Viridiplantae</taxon>
        <taxon>Streptophyta</taxon>
        <taxon>Embryophyta</taxon>
        <taxon>Marchantiophyta</taxon>
        <taxon>Marchantiopsida</taxon>
        <taxon>Marchantiidae</taxon>
        <taxon>Marchantiales</taxon>
        <taxon>Marchantiaceae</taxon>
        <taxon>Marchantia</taxon>
    </lineage>
</organism>
<evidence type="ECO:0000313" key="2">
    <source>
        <dbReference type="Proteomes" id="UP000244005"/>
    </source>
</evidence>
<protein>
    <submittedName>
        <fullName evidence="1">Uncharacterized protein</fullName>
    </submittedName>
</protein>
<sequence>MAAKRQTLYKTEYSLEFGVKVCERDAVLNVIVSASCLFSIHFGREEQIGAKQSCTVNIMYFNKPLRADTYRRHMVSHHPGRWKEYSELTPTEKTVFFDDNAHVIHRNTIKSHFFGAQVPLHLFVNKPIVDVIIREMLFHLNDSNDEITKEHALNIFEDVINRLEANAIADDDNDFVADRYRIDLKNPAQFNLIADYLSVSASFRMTSRILMMTKERTGLTSIGSTSEGKVTSYAHFICALNLQTLLELLSQVWTFLIAMDICHTGEQIFLPACRTLDILALRKMTDRVQGVATRFQQAALPGFYRLWCGLHQLDIKLQAFFAALMDEQFYSDLTSLISYLKRQQNLILDMQTKAKTVANTRWKSMSKVSGWFKVHCVAMHVYLDLKKPACASNPAWWIVIMFIEKLSAEATLTFRSLEGLTSLVSQQREGILNLNSTYALLSDDSQFLLKLTDMQAMLDDLGSFVLDRIQEAGVEVMAEVMKDFATCSVNLIADVITIIVELDYSNEAASEMPPVLPHQLVALRGREFAQGILPAKQFSRMQAIKFN</sequence>
<evidence type="ECO:0000313" key="1">
    <source>
        <dbReference type="EMBL" id="PTQ33108.1"/>
    </source>
</evidence>
<dbReference type="OrthoDB" id="160518at2759"/>
<reference evidence="2" key="1">
    <citation type="journal article" date="2017" name="Cell">
        <title>Insights into land plant evolution garnered from the Marchantia polymorpha genome.</title>
        <authorList>
            <person name="Bowman J.L."/>
            <person name="Kohchi T."/>
            <person name="Yamato K.T."/>
            <person name="Jenkins J."/>
            <person name="Shu S."/>
            <person name="Ishizaki K."/>
            <person name="Yamaoka S."/>
            <person name="Nishihama R."/>
            <person name="Nakamura Y."/>
            <person name="Berger F."/>
            <person name="Adam C."/>
            <person name="Aki S.S."/>
            <person name="Althoff F."/>
            <person name="Araki T."/>
            <person name="Arteaga-Vazquez M.A."/>
            <person name="Balasubrmanian S."/>
            <person name="Barry K."/>
            <person name="Bauer D."/>
            <person name="Boehm C.R."/>
            <person name="Briginshaw L."/>
            <person name="Caballero-Perez J."/>
            <person name="Catarino B."/>
            <person name="Chen F."/>
            <person name="Chiyoda S."/>
            <person name="Chovatia M."/>
            <person name="Davies K.M."/>
            <person name="Delmans M."/>
            <person name="Demura T."/>
            <person name="Dierschke T."/>
            <person name="Dolan L."/>
            <person name="Dorantes-Acosta A.E."/>
            <person name="Eklund D.M."/>
            <person name="Florent S.N."/>
            <person name="Flores-Sandoval E."/>
            <person name="Fujiyama A."/>
            <person name="Fukuzawa H."/>
            <person name="Galik B."/>
            <person name="Grimanelli D."/>
            <person name="Grimwood J."/>
            <person name="Grossniklaus U."/>
            <person name="Hamada T."/>
            <person name="Haseloff J."/>
            <person name="Hetherington A.J."/>
            <person name="Higo A."/>
            <person name="Hirakawa Y."/>
            <person name="Hundley H.N."/>
            <person name="Ikeda Y."/>
            <person name="Inoue K."/>
            <person name="Inoue S.I."/>
            <person name="Ishida S."/>
            <person name="Jia Q."/>
            <person name="Kakita M."/>
            <person name="Kanazawa T."/>
            <person name="Kawai Y."/>
            <person name="Kawashima T."/>
            <person name="Kennedy M."/>
            <person name="Kinose K."/>
            <person name="Kinoshita T."/>
            <person name="Kohara Y."/>
            <person name="Koide E."/>
            <person name="Komatsu K."/>
            <person name="Kopischke S."/>
            <person name="Kubo M."/>
            <person name="Kyozuka J."/>
            <person name="Lagercrantz U."/>
            <person name="Lin S.S."/>
            <person name="Lindquist E."/>
            <person name="Lipzen A.M."/>
            <person name="Lu C.W."/>
            <person name="De Luna E."/>
            <person name="Martienssen R.A."/>
            <person name="Minamino N."/>
            <person name="Mizutani M."/>
            <person name="Mizutani M."/>
            <person name="Mochizuki N."/>
            <person name="Monte I."/>
            <person name="Mosher R."/>
            <person name="Nagasaki H."/>
            <person name="Nakagami H."/>
            <person name="Naramoto S."/>
            <person name="Nishitani K."/>
            <person name="Ohtani M."/>
            <person name="Okamoto T."/>
            <person name="Okumura M."/>
            <person name="Phillips J."/>
            <person name="Pollak B."/>
            <person name="Reinders A."/>
            <person name="Rovekamp M."/>
            <person name="Sano R."/>
            <person name="Sawa S."/>
            <person name="Schmid M.W."/>
            <person name="Shirakawa M."/>
            <person name="Solano R."/>
            <person name="Spunde A."/>
            <person name="Suetsugu N."/>
            <person name="Sugano S."/>
            <person name="Sugiyama A."/>
            <person name="Sun R."/>
            <person name="Suzuki Y."/>
            <person name="Takenaka M."/>
            <person name="Takezawa D."/>
            <person name="Tomogane H."/>
            <person name="Tsuzuki M."/>
            <person name="Ueda T."/>
            <person name="Umeda M."/>
            <person name="Ward J.M."/>
            <person name="Watanabe Y."/>
            <person name="Yazaki K."/>
            <person name="Yokoyama R."/>
            <person name="Yoshitake Y."/>
            <person name="Yotsui I."/>
            <person name="Zachgo S."/>
            <person name="Schmutz J."/>
        </authorList>
    </citation>
    <scope>NUCLEOTIDE SEQUENCE [LARGE SCALE GENOMIC DNA]</scope>
    <source>
        <strain evidence="2">Tak-1</strain>
    </source>
</reference>
<dbReference type="Proteomes" id="UP000244005">
    <property type="component" value="Unassembled WGS sequence"/>
</dbReference>
<dbReference type="PANTHER" id="PTHR37067:SF3">
    <property type="entry name" value="PX DOMAIN-CONTAINING PROTEIN"/>
    <property type="match status" value="1"/>
</dbReference>
<dbReference type="Gramene" id="Mp5g12370.1">
    <property type="protein sequence ID" value="Mp5g12370.1.cds"/>
    <property type="gene ID" value="Mp5g12370"/>
</dbReference>
<dbReference type="EMBL" id="KZ772764">
    <property type="protein sequence ID" value="PTQ33108.1"/>
    <property type="molecule type" value="Genomic_DNA"/>
</dbReference>
<dbReference type="PANTHER" id="PTHR37067">
    <property type="entry name" value="PX DOMAIN-CONTAINING PROTEIN"/>
    <property type="match status" value="1"/>
</dbReference>
<keyword evidence="2" id="KW-1185">Reference proteome</keyword>